<accession>A0A9P8XTI4</accession>
<evidence type="ECO:0000313" key="2">
    <source>
        <dbReference type="EMBL" id="KAH7012044.1"/>
    </source>
</evidence>
<feature type="compositionally biased region" description="Basic and acidic residues" evidence="1">
    <location>
        <begin position="193"/>
        <end position="202"/>
    </location>
</feature>
<proteinExistence type="predicted"/>
<gene>
    <name evidence="2" type="ORF">B0I36DRAFT_356146</name>
</gene>
<dbReference type="Proteomes" id="UP000756346">
    <property type="component" value="Unassembled WGS sequence"/>
</dbReference>
<feature type="region of interest" description="Disordered" evidence="1">
    <location>
        <begin position="176"/>
        <end position="229"/>
    </location>
</feature>
<feature type="compositionally biased region" description="Acidic residues" evidence="1">
    <location>
        <begin position="206"/>
        <end position="222"/>
    </location>
</feature>
<dbReference type="GeneID" id="70187091"/>
<name>A0A9P8XTI4_9PEZI</name>
<reference evidence="2" key="1">
    <citation type="journal article" date="2021" name="Nat. Commun.">
        <title>Genetic determinants of endophytism in the Arabidopsis root mycobiome.</title>
        <authorList>
            <person name="Mesny F."/>
            <person name="Miyauchi S."/>
            <person name="Thiergart T."/>
            <person name="Pickel B."/>
            <person name="Atanasova L."/>
            <person name="Karlsson M."/>
            <person name="Huettel B."/>
            <person name="Barry K.W."/>
            <person name="Haridas S."/>
            <person name="Chen C."/>
            <person name="Bauer D."/>
            <person name="Andreopoulos W."/>
            <person name="Pangilinan J."/>
            <person name="LaButti K."/>
            <person name="Riley R."/>
            <person name="Lipzen A."/>
            <person name="Clum A."/>
            <person name="Drula E."/>
            <person name="Henrissat B."/>
            <person name="Kohler A."/>
            <person name="Grigoriev I.V."/>
            <person name="Martin F.M."/>
            <person name="Hacquard S."/>
        </authorList>
    </citation>
    <scope>NUCLEOTIDE SEQUENCE</scope>
    <source>
        <strain evidence="2">MPI-CAGE-CH-0230</strain>
    </source>
</reference>
<protein>
    <submittedName>
        <fullName evidence="2">Uncharacterized protein</fullName>
    </submittedName>
</protein>
<dbReference type="EMBL" id="JAGTJQ010000015">
    <property type="protein sequence ID" value="KAH7012044.1"/>
    <property type="molecule type" value="Genomic_DNA"/>
</dbReference>
<keyword evidence="3" id="KW-1185">Reference proteome</keyword>
<dbReference type="AlphaFoldDB" id="A0A9P8XTI4"/>
<dbReference type="RefSeq" id="XP_046004420.1">
    <property type="nucleotide sequence ID" value="XM_046157545.1"/>
</dbReference>
<evidence type="ECO:0000313" key="3">
    <source>
        <dbReference type="Proteomes" id="UP000756346"/>
    </source>
</evidence>
<sequence>MPEAPDSSAGVFFNPVPLSSQLYLNVKDRHSIQFQTARLPCGRHYFSASMFMDLGSSPHELGNAVPHLVRNQPLYAFGWNINPAYIPESGGTITIIAECWIPHESEPIVLWDTTCKIVLGIKRDFHVSVFTGDLLVAQASALMSYVYARPQSSWANYPNARVNRVVASDAADGCRLSDTTFEPSPPDSIAGANDKERKHGTSCEDGNPDEEDDFGEGNDLGEEDKLGEKGDLQEGQAYKILHICFGYEMYLPGPFSLLPQRSAGHSVRTTGPLLCLLFPSVRALRLAASPSFRSSLLYYLRFRQTSYAWRAGSPADRRILPTWLAYEPSQNIYVPCVRYDLQAHAAEQAGVVAMIEYTRDRDAD</sequence>
<evidence type="ECO:0000256" key="1">
    <source>
        <dbReference type="SAM" id="MobiDB-lite"/>
    </source>
</evidence>
<organism evidence="2 3">
    <name type="scientific">Microdochium trichocladiopsis</name>
    <dbReference type="NCBI Taxonomy" id="1682393"/>
    <lineage>
        <taxon>Eukaryota</taxon>
        <taxon>Fungi</taxon>
        <taxon>Dikarya</taxon>
        <taxon>Ascomycota</taxon>
        <taxon>Pezizomycotina</taxon>
        <taxon>Sordariomycetes</taxon>
        <taxon>Xylariomycetidae</taxon>
        <taxon>Xylariales</taxon>
        <taxon>Microdochiaceae</taxon>
        <taxon>Microdochium</taxon>
    </lineage>
</organism>
<comment type="caution">
    <text evidence="2">The sequence shown here is derived from an EMBL/GenBank/DDBJ whole genome shotgun (WGS) entry which is preliminary data.</text>
</comment>